<dbReference type="Gene3D" id="3.40.50.720">
    <property type="entry name" value="NAD(P)-binding Rossmann-like Domain"/>
    <property type="match status" value="1"/>
</dbReference>
<dbReference type="InterPro" id="IPR013549">
    <property type="entry name" value="DUF1731"/>
</dbReference>
<protein>
    <recommendedName>
        <fullName evidence="5">DUF1731 domain-containing protein</fullName>
    </recommendedName>
</protein>
<dbReference type="InterPro" id="IPR001509">
    <property type="entry name" value="Epimerase_deHydtase"/>
</dbReference>
<dbReference type="Proteomes" id="UP000199700">
    <property type="component" value="Chromosome"/>
</dbReference>
<proteinExistence type="predicted"/>
<dbReference type="SUPFAM" id="SSF51735">
    <property type="entry name" value="NAD(P)-binding Rossmann-fold domains"/>
    <property type="match status" value="1"/>
</dbReference>
<dbReference type="PANTHER" id="PTHR11092:SF0">
    <property type="entry name" value="EPIMERASE FAMILY PROTEIN SDR39U1"/>
    <property type="match status" value="1"/>
</dbReference>
<evidence type="ECO:0008006" key="5">
    <source>
        <dbReference type="Google" id="ProtNLM"/>
    </source>
</evidence>
<feature type="domain" description="NAD-dependent epimerase/dehydratase" evidence="1">
    <location>
        <begin position="65"/>
        <end position="185"/>
    </location>
</feature>
<evidence type="ECO:0000313" key="3">
    <source>
        <dbReference type="EMBL" id="SDS08670.1"/>
    </source>
</evidence>
<dbReference type="Pfam" id="PF01370">
    <property type="entry name" value="Epimerase"/>
    <property type="match status" value="1"/>
</dbReference>
<sequence length="385" mass="42590">MQLETRKLTVTPTTCSGHVRAAPDKARAIACFRRCYGRFMTAEKASHLPKNEPRRVESDAAPTAVIAGASGFIGRALIAPLESWGYRVRTIGRAASSRHHISWSDPAGIAAAIDGADLLINFAGRSVGCRYSDHNRQEIWDSRVATTRTLNDAVRAASAPPRLWINSSTATIYRHAMDRPQTEADGDIGEGFSVDVAKGWEREFFRGDLPETRRVAMRMAIVLGDGAALNMLATAARFGAGGPQLEGRWFGHTRYRGIGPDASGQRIWRGHPLSHGKQRFSWVHIDDVVRAIRFIDDHDEVAGPLNISSPGVSDNTRLMAALRRGVRMPIGIPAPRWLLEIGMVVLRQESELVLKSRWVLPERLEQAGFDFKWTDIRAATKSLLR</sequence>
<dbReference type="EMBL" id="LT629739">
    <property type="protein sequence ID" value="SDS08670.1"/>
    <property type="molecule type" value="Genomic_DNA"/>
</dbReference>
<dbReference type="InterPro" id="IPR036291">
    <property type="entry name" value="NAD(P)-bd_dom_sf"/>
</dbReference>
<feature type="domain" description="DUF1731" evidence="2">
    <location>
        <begin position="334"/>
        <end position="381"/>
    </location>
</feature>
<evidence type="ECO:0000313" key="4">
    <source>
        <dbReference type="Proteomes" id="UP000199700"/>
    </source>
</evidence>
<dbReference type="Pfam" id="PF08338">
    <property type="entry name" value="DUF1731"/>
    <property type="match status" value="1"/>
</dbReference>
<dbReference type="PANTHER" id="PTHR11092">
    <property type="entry name" value="SUGAR NUCLEOTIDE EPIMERASE RELATED"/>
    <property type="match status" value="1"/>
</dbReference>
<evidence type="ECO:0000259" key="2">
    <source>
        <dbReference type="Pfam" id="PF08338"/>
    </source>
</evidence>
<dbReference type="AlphaFoldDB" id="A0A1H1PC51"/>
<keyword evidence="4" id="KW-1185">Reference proteome</keyword>
<gene>
    <name evidence="3" type="ORF">SAMN04489751_1196</name>
</gene>
<dbReference type="STRING" id="629680.SAMN04489751_1196"/>
<accession>A0A1H1PC51</accession>
<organism evidence="3 4">
    <name type="scientific">Brevibacterium sandarakinum</name>
    <dbReference type="NCBI Taxonomy" id="629680"/>
    <lineage>
        <taxon>Bacteria</taxon>
        <taxon>Bacillati</taxon>
        <taxon>Actinomycetota</taxon>
        <taxon>Actinomycetes</taxon>
        <taxon>Micrococcales</taxon>
        <taxon>Brevibacteriaceae</taxon>
        <taxon>Brevibacterium</taxon>
    </lineage>
</organism>
<evidence type="ECO:0000259" key="1">
    <source>
        <dbReference type="Pfam" id="PF01370"/>
    </source>
</evidence>
<reference evidence="3" key="1">
    <citation type="submission" date="2016-10" db="EMBL/GenBank/DDBJ databases">
        <authorList>
            <person name="Varghese N."/>
            <person name="Submissions S."/>
        </authorList>
    </citation>
    <scope>NUCLEOTIDE SEQUENCE [LARGE SCALE GENOMIC DNA]</scope>
    <source>
        <strain evidence="3">DSM 22082</strain>
    </source>
</reference>
<name>A0A1H1PC51_BRESA</name>